<keyword evidence="3 9" id="KW-0812">Transmembrane</keyword>
<keyword evidence="7 10" id="KW-0675">Receptor</keyword>
<evidence type="ECO:0000256" key="3">
    <source>
        <dbReference type="ARBA" id="ARBA00022692"/>
    </source>
</evidence>
<feature type="transmembrane region" description="Helical" evidence="9">
    <location>
        <begin position="256"/>
        <end position="275"/>
    </location>
</feature>
<evidence type="ECO:0000256" key="2">
    <source>
        <dbReference type="ARBA" id="ARBA00022606"/>
    </source>
</evidence>
<keyword evidence="5 9" id="KW-1133">Transmembrane helix</keyword>
<keyword evidence="11" id="KW-1185">Reference proteome</keyword>
<evidence type="ECO:0000256" key="1">
    <source>
        <dbReference type="ARBA" id="ARBA00004141"/>
    </source>
</evidence>
<dbReference type="PANTHER" id="PTHR21137">
    <property type="entry name" value="ODORANT RECEPTOR"/>
    <property type="match status" value="1"/>
</dbReference>
<dbReference type="GO" id="GO:0005886">
    <property type="term" value="C:plasma membrane"/>
    <property type="evidence" value="ECO:0007669"/>
    <property type="project" value="TreeGrafter"/>
</dbReference>
<evidence type="ECO:0000256" key="7">
    <source>
        <dbReference type="ARBA" id="ARBA00023170"/>
    </source>
</evidence>
<dbReference type="GO" id="GO:0007165">
    <property type="term" value="P:signal transduction"/>
    <property type="evidence" value="ECO:0007669"/>
    <property type="project" value="UniProtKB-KW"/>
</dbReference>
<evidence type="ECO:0000313" key="11">
    <source>
        <dbReference type="Proteomes" id="UP000076502"/>
    </source>
</evidence>
<comment type="subcellular location">
    <subcellularLocation>
        <location evidence="1">Membrane</location>
        <topology evidence="1">Multi-pass membrane protein</topology>
    </subcellularLocation>
</comment>
<name>A0A154PSU7_DUFNO</name>
<keyword evidence="6 9" id="KW-0472">Membrane</keyword>
<evidence type="ECO:0000256" key="8">
    <source>
        <dbReference type="ARBA" id="ARBA00023224"/>
    </source>
</evidence>
<keyword evidence="2" id="KW-0716">Sensory transduction</keyword>
<dbReference type="PANTHER" id="PTHR21137:SF26">
    <property type="entry name" value="ODORANT RECEPTOR 10A-RELATED"/>
    <property type="match status" value="1"/>
</dbReference>
<dbReference type="Pfam" id="PF02949">
    <property type="entry name" value="7tm_6"/>
    <property type="match status" value="1"/>
</dbReference>
<organism evidence="10 11">
    <name type="scientific">Dufourea novaeangliae</name>
    <name type="common">Sweat bee</name>
    <dbReference type="NCBI Taxonomy" id="178035"/>
    <lineage>
        <taxon>Eukaryota</taxon>
        <taxon>Metazoa</taxon>
        <taxon>Ecdysozoa</taxon>
        <taxon>Arthropoda</taxon>
        <taxon>Hexapoda</taxon>
        <taxon>Insecta</taxon>
        <taxon>Pterygota</taxon>
        <taxon>Neoptera</taxon>
        <taxon>Endopterygota</taxon>
        <taxon>Hymenoptera</taxon>
        <taxon>Apocrita</taxon>
        <taxon>Aculeata</taxon>
        <taxon>Apoidea</taxon>
        <taxon>Anthophila</taxon>
        <taxon>Halictidae</taxon>
        <taxon>Rophitinae</taxon>
        <taxon>Dufourea</taxon>
    </lineage>
</organism>
<dbReference type="EMBL" id="KQ435180">
    <property type="protein sequence ID" value="KZC14972.1"/>
    <property type="molecule type" value="Genomic_DNA"/>
</dbReference>
<dbReference type="Proteomes" id="UP000076502">
    <property type="component" value="Unassembled WGS sequence"/>
</dbReference>
<feature type="non-terminal residue" evidence="10">
    <location>
        <position position="1"/>
    </location>
</feature>
<gene>
    <name evidence="10" type="ORF">WN55_07820</name>
</gene>
<dbReference type="AlphaFoldDB" id="A0A154PSU7"/>
<dbReference type="GO" id="GO:0005549">
    <property type="term" value="F:odorant binding"/>
    <property type="evidence" value="ECO:0007669"/>
    <property type="project" value="InterPro"/>
</dbReference>
<proteinExistence type="predicted"/>
<evidence type="ECO:0000313" key="10">
    <source>
        <dbReference type="EMBL" id="KZC14972.1"/>
    </source>
</evidence>
<evidence type="ECO:0000256" key="9">
    <source>
        <dbReference type="SAM" id="Phobius"/>
    </source>
</evidence>
<keyword evidence="8" id="KW-0807">Transducer</keyword>
<accession>A0A154PSU7</accession>
<evidence type="ECO:0000256" key="6">
    <source>
        <dbReference type="ARBA" id="ARBA00023136"/>
    </source>
</evidence>
<dbReference type="GO" id="GO:0004984">
    <property type="term" value="F:olfactory receptor activity"/>
    <property type="evidence" value="ECO:0007669"/>
    <property type="project" value="InterPro"/>
</dbReference>
<keyword evidence="4" id="KW-0552">Olfaction</keyword>
<dbReference type="STRING" id="178035.A0A154PSU7"/>
<protein>
    <submittedName>
        <fullName evidence="10">Putative odorant receptor 22c</fullName>
    </submittedName>
</protein>
<dbReference type="InterPro" id="IPR004117">
    <property type="entry name" value="7tm6_olfct_rcpt"/>
</dbReference>
<evidence type="ECO:0000256" key="5">
    <source>
        <dbReference type="ARBA" id="ARBA00022989"/>
    </source>
</evidence>
<feature type="transmembrane region" description="Helical" evidence="9">
    <location>
        <begin position="229"/>
        <end position="250"/>
    </location>
</feature>
<dbReference type="OrthoDB" id="6604226at2759"/>
<sequence length="355" mass="40515">ISTICSLSMEVYRHCLDMDDTMDAFVMDLSSVICLSKVLILRYNWKHTYSLVNTIAEDWSTVEDSRHRRIMAEYREKGRFVSSTMLYLGYASGLSFVVKALPIHDLLPFQMLENSENSTGRVGQSPKKNYFMATYCVFGPQPFTRRAFVLVVQAVCIFVNAIGHCGNDGFFFSLTMHLCGQFEVLKMNLGEIEIGKAGHRRRMGMLVKRHCRLILLADDLEKSFNMVMLVQLLMSLLLLCVEDFMVLVYLNSMDNVAVLKCLVIIVTLLTQLYVYTYAGHVLESRTEEISYAAYDSPWYRSRGHAARDLALIINRGNSPYRITAGRFVSMNLVTFKEILKASVSYMSVLKVMMDT</sequence>
<evidence type="ECO:0000256" key="4">
    <source>
        <dbReference type="ARBA" id="ARBA00022725"/>
    </source>
</evidence>
<reference evidence="10 11" key="1">
    <citation type="submission" date="2015-07" db="EMBL/GenBank/DDBJ databases">
        <title>The genome of Dufourea novaeangliae.</title>
        <authorList>
            <person name="Pan H."/>
            <person name="Kapheim K."/>
        </authorList>
    </citation>
    <scope>NUCLEOTIDE SEQUENCE [LARGE SCALE GENOMIC DNA]</scope>
    <source>
        <strain evidence="10">0120121106</strain>
        <tissue evidence="10">Whole body</tissue>
    </source>
</reference>